<dbReference type="EMBL" id="CP023695">
    <property type="protein sequence ID" value="QEV21858.1"/>
    <property type="molecule type" value="Genomic_DNA"/>
</dbReference>
<evidence type="ECO:0000256" key="8">
    <source>
        <dbReference type="ARBA" id="ARBA00048741"/>
    </source>
</evidence>
<dbReference type="CDD" id="cd00712">
    <property type="entry name" value="AsnB"/>
    <property type="match status" value="1"/>
</dbReference>
<dbReference type="SUPFAM" id="SSF52402">
    <property type="entry name" value="Adenine nucleotide alpha hydrolases-like"/>
    <property type="match status" value="1"/>
</dbReference>
<dbReference type="SUPFAM" id="SSF56235">
    <property type="entry name" value="N-terminal nucleophile aminohydrolases (Ntn hydrolases)"/>
    <property type="match status" value="1"/>
</dbReference>
<dbReference type="GO" id="GO:0004066">
    <property type="term" value="F:asparagine synthase (glutamine-hydrolyzing) activity"/>
    <property type="evidence" value="ECO:0007669"/>
    <property type="project" value="UniProtKB-EC"/>
</dbReference>
<dbReference type="EC" id="6.3.5.4" evidence="3"/>
<keyword evidence="13" id="KW-0436">Ligase</keyword>
<dbReference type="KEGG" id="salw:CP975_33925"/>
<dbReference type="GO" id="GO:0005524">
    <property type="term" value="F:ATP binding"/>
    <property type="evidence" value="ECO:0007669"/>
    <property type="project" value="UniProtKB-KW"/>
</dbReference>
<dbReference type="Gene3D" id="3.40.50.620">
    <property type="entry name" value="HUPs"/>
    <property type="match status" value="1"/>
</dbReference>
<reference evidence="13 14" key="1">
    <citation type="submission" date="2017-09" db="EMBL/GenBank/DDBJ databases">
        <authorList>
            <person name="Lee N."/>
            <person name="Cho B.-K."/>
        </authorList>
    </citation>
    <scope>NUCLEOTIDE SEQUENCE [LARGE SCALE GENOMIC DNA]</scope>
    <source>
        <strain evidence="13 14">ATCC 12461</strain>
    </source>
</reference>
<dbReference type="RefSeq" id="WP_055532007.1">
    <property type="nucleotide sequence ID" value="NZ_CP023695.1"/>
</dbReference>
<protein>
    <recommendedName>
        <fullName evidence="3">asparagine synthase (glutamine-hydrolyzing)</fullName>
        <ecNumber evidence="3">6.3.5.4</ecNumber>
    </recommendedName>
</protein>
<dbReference type="PANTHER" id="PTHR43284">
    <property type="entry name" value="ASPARAGINE SYNTHETASE (GLUTAMINE-HYDROLYZING)"/>
    <property type="match status" value="1"/>
</dbReference>
<organism evidence="13 14">
    <name type="scientific">Streptomyces alboniger</name>
    <dbReference type="NCBI Taxonomy" id="132473"/>
    <lineage>
        <taxon>Bacteria</taxon>
        <taxon>Bacillati</taxon>
        <taxon>Actinomycetota</taxon>
        <taxon>Actinomycetes</taxon>
        <taxon>Kitasatosporales</taxon>
        <taxon>Streptomycetaceae</taxon>
        <taxon>Streptomyces</taxon>
        <taxon>Streptomyces aurantiacus group</taxon>
    </lineage>
</organism>
<keyword evidence="7 9" id="KW-0315">Glutamine amidotransferase</keyword>
<evidence type="ECO:0000256" key="4">
    <source>
        <dbReference type="ARBA" id="ARBA00022741"/>
    </source>
</evidence>
<dbReference type="Pfam" id="PF13537">
    <property type="entry name" value="GATase_7"/>
    <property type="match status" value="1"/>
</dbReference>
<keyword evidence="4 10" id="KW-0547">Nucleotide-binding</keyword>
<dbReference type="GO" id="GO:0005829">
    <property type="term" value="C:cytosol"/>
    <property type="evidence" value="ECO:0007669"/>
    <property type="project" value="TreeGrafter"/>
</dbReference>
<dbReference type="InterPro" id="IPR051786">
    <property type="entry name" value="ASN_synthetase/amidase"/>
</dbReference>
<proteinExistence type="inferred from homology"/>
<keyword evidence="14" id="KW-1185">Reference proteome</keyword>
<dbReference type="InterPro" id="IPR017932">
    <property type="entry name" value="GATase_2_dom"/>
</dbReference>
<dbReference type="GO" id="GO:0006529">
    <property type="term" value="P:asparagine biosynthetic process"/>
    <property type="evidence" value="ECO:0007669"/>
    <property type="project" value="UniProtKB-KW"/>
</dbReference>
<evidence type="ECO:0000256" key="9">
    <source>
        <dbReference type="PIRSR" id="PIRSR001589-1"/>
    </source>
</evidence>
<dbReference type="Gene3D" id="3.60.20.10">
    <property type="entry name" value="Glutamine Phosphoribosylpyrophosphate, subunit 1, domain 1"/>
    <property type="match status" value="1"/>
</dbReference>
<evidence type="ECO:0000256" key="10">
    <source>
        <dbReference type="PIRSR" id="PIRSR001589-2"/>
    </source>
</evidence>
<dbReference type="InterPro" id="IPR033738">
    <property type="entry name" value="AsnB_N"/>
</dbReference>
<feature type="binding site" evidence="10">
    <location>
        <position position="266"/>
    </location>
    <ligand>
        <name>ATP</name>
        <dbReference type="ChEBI" id="CHEBI:30616"/>
    </ligand>
</feature>
<accession>A0A5J6HQP4</accession>
<evidence type="ECO:0000256" key="7">
    <source>
        <dbReference type="ARBA" id="ARBA00022962"/>
    </source>
</evidence>
<comment type="catalytic activity">
    <reaction evidence="8">
        <text>L-aspartate + L-glutamine + ATP + H2O = L-asparagine + L-glutamate + AMP + diphosphate + H(+)</text>
        <dbReference type="Rhea" id="RHEA:12228"/>
        <dbReference type="ChEBI" id="CHEBI:15377"/>
        <dbReference type="ChEBI" id="CHEBI:15378"/>
        <dbReference type="ChEBI" id="CHEBI:29985"/>
        <dbReference type="ChEBI" id="CHEBI:29991"/>
        <dbReference type="ChEBI" id="CHEBI:30616"/>
        <dbReference type="ChEBI" id="CHEBI:33019"/>
        <dbReference type="ChEBI" id="CHEBI:58048"/>
        <dbReference type="ChEBI" id="CHEBI:58359"/>
        <dbReference type="ChEBI" id="CHEBI:456215"/>
        <dbReference type="EC" id="6.3.5.4"/>
    </reaction>
</comment>
<dbReference type="PIRSF" id="PIRSF001589">
    <property type="entry name" value="Asn_synthetase_glu-h"/>
    <property type="match status" value="1"/>
</dbReference>
<keyword evidence="9" id="KW-0028">Amino-acid biosynthesis</keyword>
<feature type="binding site" evidence="10">
    <location>
        <begin position="381"/>
        <end position="382"/>
    </location>
    <ligand>
        <name>ATP</name>
        <dbReference type="ChEBI" id="CHEBI:30616"/>
    </ligand>
</feature>
<dbReference type="CDD" id="cd01991">
    <property type="entry name" value="Asn_synthase_B_C"/>
    <property type="match status" value="1"/>
</dbReference>
<comment type="similarity">
    <text evidence="2">Belongs to the asparagine synthetase family.</text>
</comment>
<dbReference type="InterPro" id="IPR014729">
    <property type="entry name" value="Rossmann-like_a/b/a_fold"/>
</dbReference>
<sequence>MCGVAGLVRFDRDLGAADRTAVAAMTETMSCRGPDAGDIWQGRHALLGHRRLAIIDLPGGRQPMRREVAGHGTAATVALSYSGEIYNFQELRTELTQQGHRFETRSDTEVVLCAYLQWGDAFVERLNGMFAFALWDGRKEELLLVRDRLGVKPLFWQPTSAGALFGSEPKAILAHPEARRDVGIEGLREVFSLTRTPGRTPYTHVREVEPGTVVHVRDTGSRINRYWSLTAQEHTDSLEVTAATVRDLLEDATRRQLVADVPQCVLLSGGLDSSLITAIAARAMRAQGARIPSFAVDFESDAEFEASEMRGEPDPPYARLLAAHADTDHADLVLKDAELMDPRTREAVAAARDVPAGWGDLDTSLYLLFRAIRGKSTVALSGEGADEFFGGYPWFHRPEAVNAAQFPWAGLETFSLGDPATSRLTLLSPELLAELDMEAHTKNAYQEALAEVPRLPGESGLERRMREIGHMHITRWLPEMLDRKDRTSMAVGLEVRVPFCDHRLVEYAFNIPWAMKTFDGREKSLLRLAARDLVPEPILQRKKASYAVTQSPSYMAKLRRTLADVVADSTAPVHQLLDRDALRRAVSAPQGEHTNTGRAAIELVLSLDLWLRRTTPAISV</sequence>
<feature type="binding site" evidence="10">
    <location>
        <position position="296"/>
    </location>
    <ligand>
        <name>ATP</name>
        <dbReference type="ChEBI" id="CHEBI:30616"/>
    </ligand>
</feature>
<dbReference type="InterPro" id="IPR006426">
    <property type="entry name" value="Asn_synth_AEB"/>
</dbReference>
<dbReference type="Proteomes" id="UP000326553">
    <property type="component" value="Chromosome"/>
</dbReference>
<name>A0A5J6HQP4_STRAD</name>
<feature type="active site" description="For GATase activity" evidence="9">
    <location>
        <position position="2"/>
    </location>
</feature>
<evidence type="ECO:0000259" key="12">
    <source>
        <dbReference type="PROSITE" id="PS51278"/>
    </source>
</evidence>
<keyword evidence="6 9" id="KW-0061">Asparagine biosynthesis</keyword>
<dbReference type="AlphaFoldDB" id="A0A5J6HQP4"/>
<dbReference type="OrthoDB" id="9763290at2"/>
<evidence type="ECO:0000256" key="1">
    <source>
        <dbReference type="ARBA" id="ARBA00005187"/>
    </source>
</evidence>
<evidence type="ECO:0000256" key="5">
    <source>
        <dbReference type="ARBA" id="ARBA00022840"/>
    </source>
</evidence>
<dbReference type="PROSITE" id="PS51278">
    <property type="entry name" value="GATASE_TYPE_2"/>
    <property type="match status" value="1"/>
</dbReference>
<evidence type="ECO:0000256" key="6">
    <source>
        <dbReference type="ARBA" id="ARBA00022888"/>
    </source>
</evidence>
<evidence type="ECO:0000313" key="14">
    <source>
        <dbReference type="Proteomes" id="UP000326553"/>
    </source>
</evidence>
<gene>
    <name evidence="13" type="primary">asnB</name>
    <name evidence="13" type="ORF">CP975_33925</name>
</gene>
<evidence type="ECO:0000313" key="13">
    <source>
        <dbReference type="EMBL" id="QEV21858.1"/>
    </source>
</evidence>
<evidence type="ECO:0000256" key="2">
    <source>
        <dbReference type="ARBA" id="ARBA00005752"/>
    </source>
</evidence>
<dbReference type="InterPro" id="IPR029055">
    <property type="entry name" value="Ntn_hydrolases_N"/>
</dbReference>
<comment type="pathway">
    <text evidence="1">Amino-acid biosynthesis; L-asparagine biosynthesis; L-asparagine from L-aspartate (L-Gln route): step 1/1.</text>
</comment>
<dbReference type="PANTHER" id="PTHR43284:SF1">
    <property type="entry name" value="ASPARAGINE SYNTHETASE"/>
    <property type="match status" value="1"/>
</dbReference>
<dbReference type="Pfam" id="PF00733">
    <property type="entry name" value="Asn_synthase"/>
    <property type="match status" value="1"/>
</dbReference>
<feature type="site" description="Important for beta-aspartyl-AMP intermediate formation" evidence="11">
    <location>
        <position position="383"/>
    </location>
</feature>
<evidence type="ECO:0000256" key="11">
    <source>
        <dbReference type="PIRSR" id="PIRSR001589-3"/>
    </source>
</evidence>
<evidence type="ECO:0000256" key="3">
    <source>
        <dbReference type="ARBA" id="ARBA00012737"/>
    </source>
</evidence>
<dbReference type="InterPro" id="IPR001962">
    <property type="entry name" value="Asn_synthase"/>
</dbReference>
<feature type="binding site" evidence="10">
    <location>
        <position position="107"/>
    </location>
    <ligand>
        <name>L-glutamine</name>
        <dbReference type="ChEBI" id="CHEBI:58359"/>
    </ligand>
</feature>
<keyword evidence="5 10" id="KW-0067">ATP-binding</keyword>
<feature type="domain" description="Glutamine amidotransferase type-2" evidence="12">
    <location>
        <begin position="2"/>
        <end position="219"/>
    </location>
</feature>
<dbReference type="NCBIfam" id="TIGR01536">
    <property type="entry name" value="asn_synth_AEB"/>
    <property type="match status" value="1"/>
</dbReference>